<dbReference type="Gene3D" id="3.30.370.10">
    <property type="entry name" value="Barstar-like"/>
    <property type="match status" value="1"/>
</dbReference>
<reference evidence="2" key="1">
    <citation type="journal article" date="2019" name="Int. J. Syst. Evol. Microbiol.">
        <title>The Global Catalogue of Microorganisms (GCM) 10K type strain sequencing project: providing services to taxonomists for standard genome sequencing and annotation.</title>
        <authorList>
            <consortium name="The Broad Institute Genomics Platform"/>
            <consortium name="The Broad Institute Genome Sequencing Center for Infectious Disease"/>
            <person name="Wu L."/>
            <person name="Ma J."/>
        </authorList>
    </citation>
    <scope>NUCLEOTIDE SEQUENCE [LARGE SCALE GENOMIC DNA]</scope>
    <source>
        <strain evidence="2">JCM 17024</strain>
    </source>
</reference>
<proteinExistence type="predicted"/>
<dbReference type="RefSeq" id="WP_344817824.1">
    <property type="nucleotide sequence ID" value="NZ_BAABCP010000001.1"/>
</dbReference>
<dbReference type="EMBL" id="BAABCP010000001">
    <property type="protein sequence ID" value="GAA3928344.1"/>
    <property type="molecule type" value="Genomic_DNA"/>
</dbReference>
<gene>
    <name evidence="1" type="ORF">GCM10022383_04080</name>
</gene>
<evidence type="ECO:0000313" key="2">
    <source>
        <dbReference type="Proteomes" id="UP001501591"/>
    </source>
</evidence>
<dbReference type="Proteomes" id="UP001501591">
    <property type="component" value="Unassembled WGS sequence"/>
</dbReference>
<sequence length="137" mass="15440">MAAEPRDGSARVLRIDGARIDTIEDLYVQLNDLLMKDEDWRLGTSLDALHDVLYRFDPGADLGPAVFVWTDHEHSRESLGITATRAWLEAKLHRPDVFDARTIRAQRDALLAGEGATYFDLVEEVFAGHPGVRLELR</sequence>
<comment type="caution">
    <text evidence="1">The sequence shown here is derived from an EMBL/GenBank/DDBJ whole genome shotgun (WGS) entry which is preliminary data.</text>
</comment>
<dbReference type="InterPro" id="IPR035905">
    <property type="entry name" value="Barstar-like_sf"/>
</dbReference>
<name>A0ABP7MQS6_9MICO</name>
<protein>
    <submittedName>
        <fullName evidence="1">Uncharacterized protein</fullName>
    </submittedName>
</protein>
<organism evidence="1 2">
    <name type="scientific">Microbacterium soli</name>
    <dbReference type="NCBI Taxonomy" id="446075"/>
    <lineage>
        <taxon>Bacteria</taxon>
        <taxon>Bacillati</taxon>
        <taxon>Actinomycetota</taxon>
        <taxon>Actinomycetes</taxon>
        <taxon>Micrococcales</taxon>
        <taxon>Microbacteriaceae</taxon>
        <taxon>Microbacterium</taxon>
    </lineage>
</organism>
<accession>A0ABP7MQS6</accession>
<keyword evidence="2" id="KW-1185">Reference proteome</keyword>
<evidence type="ECO:0000313" key="1">
    <source>
        <dbReference type="EMBL" id="GAA3928344.1"/>
    </source>
</evidence>
<dbReference type="SUPFAM" id="SSF52038">
    <property type="entry name" value="Barstar-related"/>
    <property type="match status" value="1"/>
</dbReference>